<accession>A0A6S8T1U2</accession>
<gene>
    <name evidence="2" type="ORF">CDEB00056_LOCUS6916</name>
    <name evidence="3" type="ORF">CDEB00056_LOCUS6917</name>
</gene>
<protein>
    <submittedName>
        <fullName evidence="2">Uncharacterized protein</fullName>
    </submittedName>
</protein>
<proteinExistence type="predicted"/>
<feature type="compositionally biased region" description="Basic residues" evidence="1">
    <location>
        <begin position="130"/>
        <end position="151"/>
    </location>
</feature>
<evidence type="ECO:0000313" key="2">
    <source>
        <dbReference type="EMBL" id="CAE0462075.1"/>
    </source>
</evidence>
<sequence length="151" mass="16065">MATMIALSTIAMVSQKINCCCSGEEFRKETALSTAGNSPVAVEGTSAQSRIRKTTDHHDEGANRLEFGLGTTHLMKGSSARGDIDSSGIRTNNRPISAASRSTLILGGHAIGDGSSHTTSSSEASDVPKSNRRPTINKRKKKKIVRRVKRG</sequence>
<evidence type="ECO:0000313" key="3">
    <source>
        <dbReference type="EMBL" id="CAE0462076.1"/>
    </source>
</evidence>
<feature type="region of interest" description="Disordered" evidence="1">
    <location>
        <begin position="37"/>
        <end position="61"/>
    </location>
</feature>
<dbReference type="EMBL" id="HBIO01009030">
    <property type="protein sequence ID" value="CAE0462075.1"/>
    <property type="molecule type" value="Transcribed_RNA"/>
</dbReference>
<dbReference type="EMBL" id="HBIO01009031">
    <property type="protein sequence ID" value="CAE0462076.1"/>
    <property type="molecule type" value="Transcribed_RNA"/>
</dbReference>
<name>A0A6S8T1U2_9STRA</name>
<feature type="region of interest" description="Disordered" evidence="1">
    <location>
        <begin position="76"/>
        <end position="151"/>
    </location>
</feature>
<feature type="compositionally biased region" description="Low complexity" evidence="1">
    <location>
        <begin position="115"/>
        <end position="125"/>
    </location>
</feature>
<dbReference type="AlphaFoldDB" id="A0A6S8T1U2"/>
<feature type="compositionally biased region" description="Polar residues" evidence="1">
    <location>
        <begin position="88"/>
        <end position="103"/>
    </location>
</feature>
<reference evidence="2" key="1">
    <citation type="submission" date="2021-01" db="EMBL/GenBank/DDBJ databases">
        <authorList>
            <person name="Corre E."/>
            <person name="Pelletier E."/>
            <person name="Niang G."/>
            <person name="Scheremetjew M."/>
            <person name="Finn R."/>
            <person name="Kale V."/>
            <person name="Holt S."/>
            <person name="Cochrane G."/>
            <person name="Meng A."/>
            <person name="Brown T."/>
            <person name="Cohen L."/>
        </authorList>
    </citation>
    <scope>NUCLEOTIDE SEQUENCE</scope>
    <source>
        <strain evidence="2">MM31A-1</strain>
    </source>
</reference>
<organism evidence="2">
    <name type="scientific">Chaetoceros debilis</name>
    <dbReference type="NCBI Taxonomy" id="122233"/>
    <lineage>
        <taxon>Eukaryota</taxon>
        <taxon>Sar</taxon>
        <taxon>Stramenopiles</taxon>
        <taxon>Ochrophyta</taxon>
        <taxon>Bacillariophyta</taxon>
        <taxon>Coscinodiscophyceae</taxon>
        <taxon>Chaetocerotophycidae</taxon>
        <taxon>Chaetocerotales</taxon>
        <taxon>Chaetocerotaceae</taxon>
        <taxon>Chaetoceros</taxon>
    </lineage>
</organism>
<evidence type="ECO:0000256" key="1">
    <source>
        <dbReference type="SAM" id="MobiDB-lite"/>
    </source>
</evidence>